<evidence type="ECO:0000313" key="6">
    <source>
        <dbReference type="Proteomes" id="UP000092598"/>
    </source>
</evidence>
<dbReference type="PRINTS" id="PR00039">
    <property type="entry name" value="HTHLYSR"/>
</dbReference>
<dbReference type="Gene3D" id="1.10.10.10">
    <property type="entry name" value="Winged helix-like DNA-binding domain superfamily/Winged helix DNA-binding domain"/>
    <property type="match status" value="1"/>
</dbReference>
<dbReference type="KEGG" id="sls:SLINC_7664"/>
<evidence type="ECO:0000313" key="5">
    <source>
        <dbReference type="EMBL" id="ANS69888.1"/>
    </source>
</evidence>
<name>A0A1B1MMS9_STRLN</name>
<accession>A0A1B1MMS9</accession>
<evidence type="ECO:0000256" key="4">
    <source>
        <dbReference type="ARBA" id="ARBA00023163"/>
    </source>
</evidence>
<dbReference type="GO" id="GO:0003677">
    <property type="term" value="F:DNA binding"/>
    <property type="evidence" value="ECO:0007669"/>
    <property type="project" value="UniProtKB-KW"/>
</dbReference>
<dbReference type="PANTHER" id="PTHR30346:SF0">
    <property type="entry name" value="HCA OPERON TRANSCRIPTIONAL ACTIVATOR HCAR"/>
    <property type="match status" value="1"/>
</dbReference>
<evidence type="ECO:0000256" key="3">
    <source>
        <dbReference type="ARBA" id="ARBA00023125"/>
    </source>
</evidence>
<proteinExistence type="inferred from homology"/>
<sequence>MELRDVETFLEVARVLHFGRAAERLHVSQGRVSQIIKGLEREVGGALFERSSRRVRLTPLGERFRTGAAEGHDRLTATLRECRAVARQVGDRLRIGYQWTMGGELTDRLVSGFTRAHPHCEVVVSSLVFRAGGNLVPLAGGTDVDLVLRWSPGGDGSAVEAPGLVVGPLLAAVPRGVLVPAAHPLAGRRAIVLDDLLPYELLRLPDALGAPLRERWVPTHTSSGRALRHTDEDMSRLMGTEHLPVEDVLALVAQGRALHLTIAGLLDRVPFPGLAVVPVLDMPPMVVVPVWRAARENATIRAFVESAARTTEAERAVVTREAASVRTSVVRSVREAAR</sequence>
<dbReference type="EMBL" id="CP016438">
    <property type="protein sequence ID" value="ANS69888.1"/>
    <property type="molecule type" value="Genomic_DNA"/>
</dbReference>
<dbReference type="Proteomes" id="UP000092598">
    <property type="component" value="Chromosome"/>
</dbReference>
<evidence type="ECO:0000256" key="2">
    <source>
        <dbReference type="ARBA" id="ARBA00023015"/>
    </source>
</evidence>
<organism evidence="5 6">
    <name type="scientific">Streptomyces lincolnensis</name>
    <dbReference type="NCBI Taxonomy" id="1915"/>
    <lineage>
        <taxon>Bacteria</taxon>
        <taxon>Bacillati</taxon>
        <taxon>Actinomycetota</taxon>
        <taxon>Actinomycetes</taxon>
        <taxon>Kitasatosporales</taxon>
        <taxon>Streptomycetaceae</taxon>
        <taxon>Streptomyces</taxon>
    </lineage>
</organism>
<comment type="similarity">
    <text evidence="1">Belongs to the LysR transcriptional regulatory family.</text>
</comment>
<dbReference type="AlphaFoldDB" id="A0A1B1MMS9"/>
<dbReference type="FunFam" id="1.10.10.10:FF:000001">
    <property type="entry name" value="LysR family transcriptional regulator"/>
    <property type="match status" value="1"/>
</dbReference>
<dbReference type="InterPro" id="IPR000847">
    <property type="entry name" value="LysR_HTH_N"/>
</dbReference>
<evidence type="ECO:0000256" key="1">
    <source>
        <dbReference type="ARBA" id="ARBA00009437"/>
    </source>
</evidence>
<gene>
    <name evidence="5" type="ORF">SLINC_7664</name>
</gene>
<dbReference type="InterPro" id="IPR036390">
    <property type="entry name" value="WH_DNA-bd_sf"/>
</dbReference>
<dbReference type="STRING" id="1915.SLINC_7664"/>
<keyword evidence="3" id="KW-0238">DNA-binding</keyword>
<keyword evidence="4" id="KW-0804">Transcription</keyword>
<dbReference type="OrthoDB" id="79118at2"/>
<dbReference type="InterPro" id="IPR036388">
    <property type="entry name" value="WH-like_DNA-bd_sf"/>
</dbReference>
<protein>
    <submittedName>
        <fullName evidence="5">Transcriptional regulator, LysR family</fullName>
    </submittedName>
</protein>
<dbReference type="InterPro" id="IPR005119">
    <property type="entry name" value="LysR_subst-bd"/>
</dbReference>
<dbReference type="RefSeq" id="WP_067443409.1">
    <property type="nucleotide sequence ID" value="NZ_CP016438.1"/>
</dbReference>
<dbReference type="GO" id="GO:0032993">
    <property type="term" value="C:protein-DNA complex"/>
    <property type="evidence" value="ECO:0007669"/>
    <property type="project" value="TreeGrafter"/>
</dbReference>
<keyword evidence="2" id="KW-0805">Transcription regulation</keyword>
<dbReference type="PROSITE" id="PS50931">
    <property type="entry name" value="HTH_LYSR"/>
    <property type="match status" value="1"/>
</dbReference>
<dbReference type="SUPFAM" id="SSF53850">
    <property type="entry name" value="Periplasmic binding protein-like II"/>
    <property type="match status" value="1"/>
</dbReference>
<reference evidence="5 6" key="1">
    <citation type="submission" date="2016-07" db="EMBL/GenBank/DDBJ databases">
        <title>Enhancement of antibiotic productionsby engineered nitrateutilization in actinobacteria.</title>
        <authorList>
            <person name="Meng S.C."/>
        </authorList>
    </citation>
    <scope>NUCLEOTIDE SEQUENCE [LARGE SCALE GENOMIC DNA]</scope>
    <source>
        <strain evidence="5 6">NRRL 2936</strain>
    </source>
</reference>
<dbReference type="Pfam" id="PF03466">
    <property type="entry name" value="LysR_substrate"/>
    <property type="match status" value="1"/>
</dbReference>
<dbReference type="Gene3D" id="3.40.190.10">
    <property type="entry name" value="Periplasmic binding protein-like II"/>
    <property type="match status" value="2"/>
</dbReference>
<dbReference type="PANTHER" id="PTHR30346">
    <property type="entry name" value="TRANSCRIPTIONAL DUAL REGULATOR HCAR-RELATED"/>
    <property type="match status" value="1"/>
</dbReference>
<dbReference type="Pfam" id="PF00126">
    <property type="entry name" value="HTH_1"/>
    <property type="match status" value="1"/>
</dbReference>
<dbReference type="SUPFAM" id="SSF46785">
    <property type="entry name" value="Winged helix' DNA-binding domain"/>
    <property type="match status" value="1"/>
</dbReference>
<keyword evidence="6" id="KW-1185">Reference proteome</keyword>
<dbReference type="GO" id="GO:0003700">
    <property type="term" value="F:DNA-binding transcription factor activity"/>
    <property type="evidence" value="ECO:0007669"/>
    <property type="project" value="InterPro"/>
</dbReference>